<dbReference type="InterPro" id="IPR000719">
    <property type="entry name" value="Prot_kinase_dom"/>
</dbReference>
<feature type="chain" id="PRO_5040124927" description="Protein kinase domain-containing protein" evidence="1">
    <location>
        <begin position="27"/>
        <end position="353"/>
    </location>
</feature>
<dbReference type="Pfam" id="PF00069">
    <property type="entry name" value="Pkinase"/>
    <property type="match status" value="1"/>
</dbReference>
<dbReference type="GO" id="GO:0044773">
    <property type="term" value="P:mitotic DNA damage checkpoint signaling"/>
    <property type="evidence" value="ECO:0007669"/>
    <property type="project" value="TreeGrafter"/>
</dbReference>
<dbReference type="PROSITE" id="PS50011">
    <property type="entry name" value="PROTEIN_KINASE_DOM"/>
    <property type="match status" value="1"/>
</dbReference>
<name>A0A9P5LDI4_9HYPO</name>
<dbReference type="Proteomes" id="UP000722485">
    <property type="component" value="Unassembled WGS sequence"/>
</dbReference>
<protein>
    <recommendedName>
        <fullName evidence="2">Protein kinase domain-containing protein</fullName>
    </recommendedName>
</protein>
<dbReference type="OrthoDB" id="4062651at2759"/>
<dbReference type="GO" id="GO:0005524">
    <property type="term" value="F:ATP binding"/>
    <property type="evidence" value="ECO:0007669"/>
    <property type="project" value="InterPro"/>
</dbReference>
<keyword evidence="1" id="KW-0732">Signal</keyword>
<gene>
    <name evidence="3" type="ORF">G7Z17_g345</name>
</gene>
<evidence type="ECO:0000259" key="2">
    <source>
        <dbReference type="PROSITE" id="PS50011"/>
    </source>
</evidence>
<dbReference type="GO" id="GO:0005634">
    <property type="term" value="C:nucleus"/>
    <property type="evidence" value="ECO:0007669"/>
    <property type="project" value="TreeGrafter"/>
</dbReference>
<dbReference type="AlphaFoldDB" id="A0A9P5LDI4"/>
<comment type="caution">
    <text evidence="3">The sequence shown here is derived from an EMBL/GenBank/DDBJ whole genome shotgun (WGS) entry which is preliminary data.</text>
</comment>
<dbReference type="GO" id="GO:0004674">
    <property type="term" value="F:protein serine/threonine kinase activity"/>
    <property type="evidence" value="ECO:0007669"/>
    <property type="project" value="TreeGrafter"/>
</dbReference>
<dbReference type="PANTHER" id="PTHR44167">
    <property type="entry name" value="OVARIAN-SPECIFIC SERINE/THREONINE-PROTEIN KINASE LOK-RELATED"/>
    <property type="match status" value="1"/>
</dbReference>
<keyword evidence="4" id="KW-1185">Reference proteome</keyword>
<dbReference type="SMART" id="SM00220">
    <property type="entry name" value="S_TKc"/>
    <property type="match status" value="1"/>
</dbReference>
<organism evidence="3 4">
    <name type="scientific">Cylindrodendrum hubeiense</name>
    <dbReference type="NCBI Taxonomy" id="595255"/>
    <lineage>
        <taxon>Eukaryota</taxon>
        <taxon>Fungi</taxon>
        <taxon>Dikarya</taxon>
        <taxon>Ascomycota</taxon>
        <taxon>Pezizomycotina</taxon>
        <taxon>Sordariomycetes</taxon>
        <taxon>Hypocreomycetidae</taxon>
        <taxon>Hypocreales</taxon>
        <taxon>Nectriaceae</taxon>
        <taxon>Cylindrodendrum</taxon>
    </lineage>
</organism>
<feature type="signal peptide" evidence="1">
    <location>
        <begin position="1"/>
        <end position="26"/>
    </location>
</feature>
<sequence>MTFLSRFSFALTGLCFFLATSVTADAALVKREPDFIENWPLYKRYNAIIEDIGGFDVPAVPGVTVAQFDKDTGTLKWTCHTLVLGDVVTKFTSIIQKASLDPYADPTVITKRSSSEKTQVLYGARLQQSIDNENVLPVIDYVITEGDATTVPPTRAFGWSIMPYVSEGSLETNFGAYSDQNSVNTAFKQILNAVAAVSAAGIIHRDLKPENFLKDGDTLKLMDFDQSLETATSMQYDVGTASYIAPEIIAMKTETGFEYDTKVDTFSTAMTFMVLSVSEVQDSTTRFQLWKDVIEPDGALWPSAEKIADVLRNRNYPVFTDNDSLLTVLSKALCKSSERYTPQEFQSAFNAVV</sequence>
<accession>A0A9P5LDI4</accession>
<dbReference type="PANTHER" id="PTHR44167:SF24">
    <property type="entry name" value="SERINE_THREONINE-PROTEIN KINASE CHK2"/>
    <property type="match status" value="1"/>
</dbReference>
<dbReference type="EMBL" id="JAANBB010000002">
    <property type="protein sequence ID" value="KAF7557954.1"/>
    <property type="molecule type" value="Genomic_DNA"/>
</dbReference>
<proteinExistence type="predicted"/>
<feature type="domain" description="Protein kinase" evidence="2">
    <location>
        <begin position="46"/>
        <end position="353"/>
    </location>
</feature>
<reference evidence="3" key="1">
    <citation type="submission" date="2020-03" db="EMBL/GenBank/DDBJ databases">
        <title>Draft Genome Sequence of Cylindrodendrum hubeiense.</title>
        <authorList>
            <person name="Buettner E."/>
            <person name="Kellner H."/>
        </authorList>
    </citation>
    <scope>NUCLEOTIDE SEQUENCE</scope>
    <source>
        <strain evidence="3">IHI 201604</strain>
    </source>
</reference>
<evidence type="ECO:0000313" key="4">
    <source>
        <dbReference type="Proteomes" id="UP000722485"/>
    </source>
</evidence>
<evidence type="ECO:0000256" key="1">
    <source>
        <dbReference type="SAM" id="SignalP"/>
    </source>
</evidence>
<dbReference type="SUPFAM" id="SSF56112">
    <property type="entry name" value="Protein kinase-like (PK-like)"/>
    <property type="match status" value="1"/>
</dbReference>
<evidence type="ECO:0000313" key="3">
    <source>
        <dbReference type="EMBL" id="KAF7557954.1"/>
    </source>
</evidence>
<dbReference type="Gene3D" id="1.10.510.10">
    <property type="entry name" value="Transferase(Phosphotransferase) domain 1"/>
    <property type="match status" value="1"/>
</dbReference>
<dbReference type="InterPro" id="IPR011009">
    <property type="entry name" value="Kinase-like_dom_sf"/>
</dbReference>